<feature type="compositionally biased region" description="Basic and acidic residues" evidence="1">
    <location>
        <begin position="16"/>
        <end position="29"/>
    </location>
</feature>
<gene>
    <name evidence="2" type="ORF">A9K55_007474</name>
</gene>
<dbReference type="VEuPathDB" id="FungiDB:CCM_00130"/>
<reference evidence="2 3" key="1">
    <citation type="journal article" date="2017" name="BMC Genomics">
        <title>Chromosome level assembly and secondary metabolite potential of the parasitic fungus Cordyceps militaris.</title>
        <authorList>
            <person name="Kramer G.J."/>
            <person name="Nodwell J.R."/>
        </authorList>
    </citation>
    <scope>NUCLEOTIDE SEQUENCE [LARGE SCALE GENOMIC DNA]</scope>
    <source>
        <strain evidence="2 3">ATCC 34164</strain>
    </source>
</reference>
<sequence length="403" mass="44354">MVSDQQPHHVLGGETDEPKQTKNEGNEIGHCRIARYNRRDQRLQVLSELEQRQYHGLQRLQQEQQGTAAVDALSDCVYVVNGAIAPETTRVIIKSLGTVLHDVPFTIVGCAALIHHGRDRHVSRITLVCPGDCVRTIYHRAQAHGMYRFHGDWHDSFGYQSPDGSLYRVRVRAVHSAPFSKIRTSCAGDDDNRAQVMPLASMVTEYARLYAAAVRRSASRDQGLIGGDIMWMLRRIAALGPRGAGGGDSSDGAFTLDEAPWILTRGFWEPFICSHPEAVELFRVAGAFPCVAGQTGAECVACLDQKRPRPGDLVRRRDHLPRLRAWTDLEEPPLPMPCLQSSRAARVVSVREAASTASSRVASPACDSATFVSAVERVSMATIITAVDVGQVDRWQSQTSEGH</sequence>
<protein>
    <submittedName>
        <fullName evidence="2">Uncharacterized protein</fullName>
    </submittedName>
</protein>
<evidence type="ECO:0000313" key="2">
    <source>
        <dbReference type="EMBL" id="ATY63462.1"/>
    </source>
</evidence>
<dbReference type="EMBL" id="CP023324">
    <property type="protein sequence ID" value="ATY63462.1"/>
    <property type="molecule type" value="Genomic_DNA"/>
</dbReference>
<name>A0A2H4SK38_CORMI</name>
<evidence type="ECO:0000313" key="3">
    <source>
        <dbReference type="Proteomes" id="UP000323067"/>
    </source>
</evidence>
<feature type="region of interest" description="Disordered" evidence="1">
    <location>
        <begin position="1"/>
        <end position="29"/>
    </location>
</feature>
<proteinExistence type="predicted"/>
<dbReference type="AlphaFoldDB" id="A0A2H4SK38"/>
<organism evidence="2 3">
    <name type="scientific">Cordyceps militaris</name>
    <name type="common">Caterpillar fungus</name>
    <name type="synonym">Clavaria militaris</name>
    <dbReference type="NCBI Taxonomy" id="73501"/>
    <lineage>
        <taxon>Eukaryota</taxon>
        <taxon>Fungi</taxon>
        <taxon>Dikarya</taxon>
        <taxon>Ascomycota</taxon>
        <taxon>Pezizomycotina</taxon>
        <taxon>Sordariomycetes</taxon>
        <taxon>Hypocreomycetidae</taxon>
        <taxon>Hypocreales</taxon>
        <taxon>Cordycipitaceae</taxon>
        <taxon>Cordyceps</taxon>
    </lineage>
</organism>
<evidence type="ECO:0000256" key="1">
    <source>
        <dbReference type="SAM" id="MobiDB-lite"/>
    </source>
</evidence>
<accession>A0A2H4SK38</accession>
<dbReference type="VEuPathDB" id="FungiDB:A9K55_007474"/>
<dbReference type="Proteomes" id="UP000323067">
    <property type="component" value="Chromosome vii"/>
</dbReference>
<dbReference type="OrthoDB" id="5236058at2759"/>
<dbReference type="OMA" id="IRTSCAG"/>